<dbReference type="CDD" id="cd05829">
    <property type="entry name" value="Sortase_F"/>
    <property type="match status" value="1"/>
</dbReference>
<evidence type="ECO:0000256" key="1">
    <source>
        <dbReference type="ARBA" id="ARBA00022801"/>
    </source>
</evidence>
<dbReference type="InterPro" id="IPR042001">
    <property type="entry name" value="Sortase_F"/>
</dbReference>
<keyword evidence="1" id="KW-0378">Hydrolase</keyword>
<organism evidence="3 4">
    <name type="scientific">Nocardioides vastitatis</name>
    <dbReference type="NCBI Taxonomy" id="2568655"/>
    <lineage>
        <taxon>Bacteria</taxon>
        <taxon>Bacillati</taxon>
        <taxon>Actinomycetota</taxon>
        <taxon>Actinomycetes</taxon>
        <taxon>Propionibacteriales</taxon>
        <taxon>Nocardioidaceae</taxon>
        <taxon>Nocardioides</taxon>
    </lineage>
</organism>
<dbReference type="Gene3D" id="2.40.260.10">
    <property type="entry name" value="Sortase"/>
    <property type="match status" value="1"/>
</dbReference>
<keyword evidence="4" id="KW-1185">Reference proteome</keyword>
<feature type="compositionally biased region" description="Pro residues" evidence="2">
    <location>
        <begin position="41"/>
        <end position="62"/>
    </location>
</feature>
<accession>A0ABW0ZPL9</accession>
<name>A0ABW0ZPL9_9ACTN</name>
<dbReference type="InterPro" id="IPR005754">
    <property type="entry name" value="Sortase"/>
</dbReference>
<evidence type="ECO:0000313" key="3">
    <source>
        <dbReference type="EMBL" id="MFC5731043.1"/>
    </source>
</evidence>
<dbReference type="Proteomes" id="UP001596072">
    <property type="component" value="Unassembled WGS sequence"/>
</dbReference>
<dbReference type="EMBL" id="JBHSNS010000012">
    <property type="protein sequence ID" value="MFC5731043.1"/>
    <property type="molecule type" value="Genomic_DNA"/>
</dbReference>
<evidence type="ECO:0000256" key="2">
    <source>
        <dbReference type="SAM" id="MobiDB-lite"/>
    </source>
</evidence>
<dbReference type="InterPro" id="IPR023365">
    <property type="entry name" value="Sortase_dom-sf"/>
</dbReference>
<dbReference type="RefSeq" id="WP_136435978.1">
    <property type="nucleotide sequence ID" value="NZ_JBHSNS010000012.1"/>
</dbReference>
<gene>
    <name evidence="3" type="ORF">ACFPQB_19165</name>
</gene>
<evidence type="ECO:0000313" key="4">
    <source>
        <dbReference type="Proteomes" id="UP001596072"/>
    </source>
</evidence>
<sequence length="208" mass="21571">MGRSARLGTLIGAIAGLGLGAAGVLGLVDDRPAPPTVITAPAPPTPAPSVPAAPEPPQPVPVPTRIEVPAIGVDERLTGRGLRDDGTLDTPDFGDASWYDPGPRPGEPGGAVVVAHVHGPDGPDVFWDLVTLQPGDLIRVHRAGAVATFVVDDVEDVSKDDLPYDEIWPDTNEALLRLITCGGKRDPELGYPDNTIVYAHLASTSPSP</sequence>
<comment type="caution">
    <text evidence="3">The sequence shown here is derived from an EMBL/GenBank/DDBJ whole genome shotgun (WGS) entry which is preliminary data.</text>
</comment>
<feature type="region of interest" description="Disordered" evidence="2">
    <location>
        <begin position="40"/>
        <end position="62"/>
    </location>
</feature>
<dbReference type="Pfam" id="PF04203">
    <property type="entry name" value="Sortase"/>
    <property type="match status" value="1"/>
</dbReference>
<reference evidence="4" key="1">
    <citation type="journal article" date="2019" name="Int. J. Syst. Evol. Microbiol.">
        <title>The Global Catalogue of Microorganisms (GCM) 10K type strain sequencing project: providing services to taxonomists for standard genome sequencing and annotation.</title>
        <authorList>
            <consortium name="The Broad Institute Genomics Platform"/>
            <consortium name="The Broad Institute Genome Sequencing Center for Infectious Disease"/>
            <person name="Wu L."/>
            <person name="Ma J."/>
        </authorList>
    </citation>
    <scope>NUCLEOTIDE SEQUENCE [LARGE SCALE GENOMIC DNA]</scope>
    <source>
        <strain evidence="4">YIM 94188</strain>
    </source>
</reference>
<proteinExistence type="predicted"/>
<dbReference type="SUPFAM" id="SSF63817">
    <property type="entry name" value="Sortase"/>
    <property type="match status" value="1"/>
</dbReference>
<protein>
    <submittedName>
        <fullName evidence="3">Sortase domain-bontaining protein</fullName>
    </submittedName>
</protein>